<comment type="caution">
    <text evidence="3">The sequence shown here is derived from an EMBL/GenBank/DDBJ whole genome shotgun (WGS) entry which is preliminary data.</text>
</comment>
<dbReference type="RefSeq" id="WP_254270172.1">
    <property type="nucleotide sequence ID" value="NZ_CP100401.1"/>
</dbReference>
<evidence type="ECO:0000313" key="3">
    <source>
        <dbReference type="EMBL" id="MFC4823956.1"/>
    </source>
</evidence>
<name>A0ABD5Q194_9EURY</name>
<feature type="transmembrane region" description="Helical" evidence="2">
    <location>
        <begin position="108"/>
        <end position="130"/>
    </location>
</feature>
<keyword evidence="2" id="KW-0812">Transmembrane</keyword>
<proteinExistence type="predicted"/>
<evidence type="ECO:0000256" key="2">
    <source>
        <dbReference type="SAM" id="Phobius"/>
    </source>
</evidence>
<feature type="region of interest" description="Disordered" evidence="1">
    <location>
        <begin position="144"/>
        <end position="170"/>
    </location>
</feature>
<feature type="transmembrane region" description="Helical" evidence="2">
    <location>
        <begin position="34"/>
        <end position="52"/>
    </location>
</feature>
<keyword evidence="2" id="KW-0472">Membrane</keyword>
<feature type="transmembrane region" description="Helical" evidence="2">
    <location>
        <begin position="7"/>
        <end position="28"/>
    </location>
</feature>
<feature type="transmembrane region" description="Helical" evidence="2">
    <location>
        <begin position="73"/>
        <end position="96"/>
    </location>
</feature>
<dbReference type="AlphaFoldDB" id="A0ABD5Q194"/>
<sequence>MLESPKRLVIEAVPVAAVLLFWNLLATVAREQHVAGAVGSAGVVMAALYVVVRGVSLSTAVIPPATGDTREVLYENALLALPAGSWFVAGMVTNALGELLFAYGPPSAFSALASSLAGAGLGVVGLYAVAAGYSALGGANDGGGGGALAGDGENPADSDEPATDSASGDD</sequence>
<dbReference type="EMBL" id="JBHSHT010000001">
    <property type="protein sequence ID" value="MFC4823956.1"/>
    <property type="molecule type" value="Genomic_DNA"/>
</dbReference>
<keyword evidence="4" id="KW-1185">Reference proteome</keyword>
<feature type="compositionally biased region" description="Acidic residues" evidence="1">
    <location>
        <begin position="154"/>
        <end position="170"/>
    </location>
</feature>
<dbReference type="GeneID" id="73047215"/>
<evidence type="ECO:0000256" key="1">
    <source>
        <dbReference type="SAM" id="MobiDB-lite"/>
    </source>
</evidence>
<reference evidence="3 4" key="1">
    <citation type="journal article" date="2019" name="Int. J. Syst. Evol. Microbiol.">
        <title>The Global Catalogue of Microorganisms (GCM) 10K type strain sequencing project: providing services to taxonomists for standard genome sequencing and annotation.</title>
        <authorList>
            <consortium name="The Broad Institute Genomics Platform"/>
            <consortium name="The Broad Institute Genome Sequencing Center for Infectious Disease"/>
            <person name="Wu L."/>
            <person name="Ma J."/>
        </authorList>
    </citation>
    <scope>NUCLEOTIDE SEQUENCE [LARGE SCALE GENOMIC DNA]</scope>
    <source>
        <strain evidence="3 4">XZYJ18</strain>
    </source>
</reference>
<gene>
    <name evidence="3" type="ORF">ACFO9K_06750</name>
</gene>
<organism evidence="3 4">
    <name type="scientific">Halorussus aquaticus</name>
    <dbReference type="NCBI Taxonomy" id="2953748"/>
    <lineage>
        <taxon>Archaea</taxon>
        <taxon>Methanobacteriati</taxon>
        <taxon>Methanobacteriota</taxon>
        <taxon>Stenosarchaea group</taxon>
        <taxon>Halobacteria</taxon>
        <taxon>Halobacteriales</taxon>
        <taxon>Haladaptataceae</taxon>
        <taxon>Halorussus</taxon>
    </lineage>
</organism>
<evidence type="ECO:0000313" key="4">
    <source>
        <dbReference type="Proteomes" id="UP001595945"/>
    </source>
</evidence>
<keyword evidence="2" id="KW-1133">Transmembrane helix</keyword>
<dbReference type="Proteomes" id="UP001595945">
    <property type="component" value="Unassembled WGS sequence"/>
</dbReference>
<protein>
    <submittedName>
        <fullName evidence="3">Uncharacterized protein</fullName>
    </submittedName>
</protein>
<accession>A0ABD5Q194</accession>